<feature type="region of interest" description="Disordered" evidence="1">
    <location>
        <begin position="560"/>
        <end position="581"/>
    </location>
</feature>
<dbReference type="AlphaFoldDB" id="A0A1L9PJM5"/>
<keyword evidence="2" id="KW-0812">Transmembrane</keyword>
<organism evidence="3 4">
    <name type="scientific">Aspergillus versicolor CBS 583.65</name>
    <dbReference type="NCBI Taxonomy" id="1036611"/>
    <lineage>
        <taxon>Eukaryota</taxon>
        <taxon>Fungi</taxon>
        <taxon>Dikarya</taxon>
        <taxon>Ascomycota</taxon>
        <taxon>Pezizomycotina</taxon>
        <taxon>Eurotiomycetes</taxon>
        <taxon>Eurotiomycetidae</taxon>
        <taxon>Eurotiales</taxon>
        <taxon>Aspergillaceae</taxon>
        <taxon>Aspergillus</taxon>
        <taxon>Aspergillus subgen. Nidulantes</taxon>
    </lineage>
</organism>
<evidence type="ECO:0000313" key="3">
    <source>
        <dbReference type="EMBL" id="OJJ01728.1"/>
    </source>
</evidence>
<evidence type="ECO:0000256" key="1">
    <source>
        <dbReference type="SAM" id="MobiDB-lite"/>
    </source>
</evidence>
<protein>
    <submittedName>
        <fullName evidence="3">Uncharacterized protein</fullName>
    </submittedName>
</protein>
<dbReference type="VEuPathDB" id="FungiDB:ASPVEDRAFT_130757"/>
<evidence type="ECO:0000256" key="2">
    <source>
        <dbReference type="SAM" id="Phobius"/>
    </source>
</evidence>
<keyword evidence="2" id="KW-1133">Transmembrane helix</keyword>
<feature type="transmembrane region" description="Helical" evidence="2">
    <location>
        <begin position="36"/>
        <end position="55"/>
    </location>
</feature>
<gene>
    <name evidence="3" type="ORF">ASPVEDRAFT_130757</name>
</gene>
<keyword evidence="4" id="KW-1185">Reference proteome</keyword>
<name>A0A1L9PJM5_ASPVE</name>
<evidence type="ECO:0000313" key="4">
    <source>
        <dbReference type="Proteomes" id="UP000184073"/>
    </source>
</evidence>
<proteinExistence type="predicted"/>
<dbReference type="GeneID" id="63722264"/>
<dbReference type="EMBL" id="KV878128">
    <property type="protein sequence ID" value="OJJ01728.1"/>
    <property type="molecule type" value="Genomic_DNA"/>
</dbReference>
<dbReference type="RefSeq" id="XP_040667490.1">
    <property type="nucleotide sequence ID" value="XM_040806753.1"/>
</dbReference>
<dbReference type="Proteomes" id="UP000184073">
    <property type="component" value="Unassembled WGS sequence"/>
</dbReference>
<keyword evidence="2" id="KW-0472">Membrane</keyword>
<sequence>MAPVLYRPPPTTLIRPTLIAPPVTPVQATSFIPRKLFLQLLAGTVGIFILTVLIWKLPRFLRSFTKARVLRKGNAPSTRYAKTWYGWVPSQRHEANKQLLRKFMAKLRSLISWGSASADMQWVWWDPRQKELGAHPERRKHRVPKWNSCHDSEMTGALWNHTILSIPRSRSNPGPEVASSPFATGALLPPVGSQSLVTPIRGPTRINGSLQESFHSRLSSRYSTAPRLLRARFSEDLGSDTSSHVVPPIRQPFRTFPRLPLPQSPSRVPLRFMHYTQSSPHSFSMPCLAWRKGLPSPTHLCRDLNSQNIDSEESMPDISPVYRRSRKYQVWSARMGIQTLKCVGYSTHTLPAEPPGSPQSVLLRSLSLDSTALERAYQYQQNRKWASSSDISDLILCSPAQHFKVRRHASLNGYKGDTNVRNQWNSLPILRGHSTPFRRPTLLTWQEESIGYQASAIRTRTNGKKPDHQKQKRFCTVRVPHFVTQAKDWSSWEVRLIFNLDRRLEWISSQLTPGQRPFHFALLANHWLNRKTWIVFDPVSRVPTEKRRLWGDPRFNVPYPAPKSALPQGPKYPKSDHRPAQTPKINSWRLAVNRHRMTSGLKPFTKEIELYESSAEDPPDGKIDPDCWLIRRPPQGLGLSARQRERYYEGGAGWQERWSDWQRIKPGYRIRKAIYEGRVNRTRVKEVAHGIARYCRQITSRLNDSDSNRSLDGREELPTDESL</sequence>
<dbReference type="OrthoDB" id="5346728at2759"/>
<reference evidence="4" key="1">
    <citation type="journal article" date="2017" name="Genome Biol.">
        <title>Comparative genomics reveals high biological diversity and specific adaptations in the industrially and medically important fungal genus Aspergillus.</title>
        <authorList>
            <person name="de Vries R.P."/>
            <person name="Riley R."/>
            <person name="Wiebenga A."/>
            <person name="Aguilar-Osorio G."/>
            <person name="Amillis S."/>
            <person name="Uchima C.A."/>
            <person name="Anderluh G."/>
            <person name="Asadollahi M."/>
            <person name="Askin M."/>
            <person name="Barry K."/>
            <person name="Battaglia E."/>
            <person name="Bayram O."/>
            <person name="Benocci T."/>
            <person name="Braus-Stromeyer S.A."/>
            <person name="Caldana C."/>
            <person name="Canovas D."/>
            <person name="Cerqueira G.C."/>
            <person name="Chen F."/>
            <person name="Chen W."/>
            <person name="Choi C."/>
            <person name="Clum A."/>
            <person name="Dos Santos R.A."/>
            <person name="Damasio A.R."/>
            <person name="Diallinas G."/>
            <person name="Emri T."/>
            <person name="Fekete E."/>
            <person name="Flipphi M."/>
            <person name="Freyberg S."/>
            <person name="Gallo A."/>
            <person name="Gournas C."/>
            <person name="Habgood R."/>
            <person name="Hainaut M."/>
            <person name="Harispe M.L."/>
            <person name="Henrissat B."/>
            <person name="Hilden K.S."/>
            <person name="Hope R."/>
            <person name="Hossain A."/>
            <person name="Karabika E."/>
            <person name="Karaffa L."/>
            <person name="Karanyi Z."/>
            <person name="Krasevec N."/>
            <person name="Kuo A."/>
            <person name="Kusch H."/>
            <person name="LaButti K."/>
            <person name="Lagendijk E.L."/>
            <person name="Lapidus A."/>
            <person name="Levasseur A."/>
            <person name="Lindquist E."/>
            <person name="Lipzen A."/>
            <person name="Logrieco A.F."/>
            <person name="MacCabe A."/>
            <person name="Maekelae M.R."/>
            <person name="Malavazi I."/>
            <person name="Melin P."/>
            <person name="Meyer V."/>
            <person name="Mielnichuk N."/>
            <person name="Miskei M."/>
            <person name="Molnar A.P."/>
            <person name="Mule G."/>
            <person name="Ngan C.Y."/>
            <person name="Orejas M."/>
            <person name="Orosz E."/>
            <person name="Ouedraogo J.P."/>
            <person name="Overkamp K.M."/>
            <person name="Park H.-S."/>
            <person name="Perrone G."/>
            <person name="Piumi F."/>
            <person name="Punt P.J."/>
            <person name="Ram A.F."/>
            <person name="Ramon A."/>
            <person name="Rauscher S."/>
            <person name="Record E."/>
            <person name="Riano-Pachon D.M."/>
            <person name="Robert V."/>
            <person name="Roehrig J."/>
            <person name="Ruller R."/>
            <person name="Salamov A."/>
            <person name="Salih N.S."/>
            <person name="Samson R.A."/>
            <person name="Sandor E."/>
            <person name="Sanguinetti M."/>
            <person name="Schuetze T."/>
            <person name="Sepcic K."/>
            <person name="Shelest E."/>
            <person name="Sherlock G."/>
            <person name="Sophianopoulou V."/>
            <person name="Squina F.M."/>
            <person name="Sun H."/>
            <person name="Susca A."/>
            <person name="Todd R.B."/>
            <person name="Tsang A."/>
            <person name="Unkles S.E."/>
            <person name="van de Wiele N."/>
            <person name="van Rossen-Uffink D."/>
            <person name="Oliveira J.V."/>
            <person name="Vesth T.C."/>
            <person name="Visser J."/>
            <person name="Yu J.-H."/>
            <person name="Zhou M."/>
            <person name="Andersen M.R."/>
            <person name="Archer D.B."/>
            <person name="Baker S.E."/>
            <person name="Benoit I."/>
            <person name="Brakhage A.A."/>
            <person name="Braus G.H."/>
            <person name="Fischer R."/>
            <person name="Frisvad J.C."/>
            <person name="Goldman G.H."/>
            <person name="Houbraken J."/>
            <person name="Oakley B."/>
            <person name="Pocsi I."/>
            <person name="Scazzocchio C."/>
            <person name="Seiboth B."/>
            <person name="vanKuyk P.A."/>
            <person name="Wortman J."/>
            <person name="Dyer P.S."/>
            <person name="Grigoriev I.V."/>
        </authorList>
    </citation>
    <scope>NUCLEOTIDE SEQUENCE [LARGE SCALE GENOMIC DNA]</scope>
    <source>
        <strain evidence="4">CBS 583.65</strain>
    </source>
</reference>
<dbReference type="STRING" id="1036611.A0A1L9PJM5"/>
<accession>A0A1L9PJM5</accession>